<dbReference type="Proteomes" id="UP000584670">
    <property type="component" value="Unassembled WGS sequence"/>
</dbReference>
<dbReference type="GO" id="GO:0005737">
    <property type="term" value="C:cytoplasm"/>
    <property type="evidence" value="ECO:0007669"/>
    <property type="project" value="TreeGrafter"/>
</dbReference>
<organism evidence="1 2">
    <name type="scientific">Streptomyces cupreus</name>
    <dbReference type="NCBI Taxonomy" id="2759956"/>
    <lineage>
        <taxon>Bacteria</taxon>
        <taxon>Bacillati</taxon>
        <taxon>Actinomycetota</taxon>
        <taxon>Actinomycetes</taxon>
        <taxon>Kitasatosporales</taxon>
        <taxon>Streptomycetaceae</taxon>
        <taxon>Streptomyces</taxon>
    </lineage>
</organism>
<accession>A0A7X1J8R8</accession>
<reference evidence="1 2" key="1">
    <citation type="submission" date="2020-08" db="EMBL/GenBank/DDBJ databases">
        <title>Streptomyces sp. PSKA01 genome sequencing and assembly.</title>
        <authorList>
            <person name="Mandal S."/>
            <person name="Maiti P.K."/>
            <person name="Das P."/>
        </authorList>
    </citation>
    <scope>NUCLEOTIDE SEQUENCE [LARGE SCALE GENOMIC DNA]</scope>
    <source>
        <strain evidence="1 2">PSKA01</strain>
    </source>
</reference>
<evidence type="ECO:0000313" key="1">
    <source>
        <dbReference type="EMBL" id="MBC2905734.1"/>
    </source>
</evidence>
<dbReference type="PANTHER" id="PTHR48100">
    <property type="entry name" value="BROAD-SPECIFICITY PHOSPHATASE YOR283W-RELATED"/>
    <property type="match status" value="1"/>
</dbReference>
<dbReference type="CDD" id="cd07067">
    <property type="entry name" value="HP_PGM_like"/>
    <property type="match status" value="1"/>
</dbReference>
<dbReference type="InterPro" id="IPR050275">
    <property type="entry name" value="PGM_Phosphatase"/>
</dbReference>
<comment type="caution">
    <text evidence="1">The sequence shown here is derived from an EMBL/GenBank/DDBJ whole genome shotgun (WGS) entry which is preliminary data.</text>
</comment>
<dbReference type="SUPFAM" id="SSF53254">
    <property type="entry name" value="Phosphoglycerate mutase-like"/>
    <property type="match status" value="1"/>
</dbReference>
<dbReference type="AlphaFoldDB" id="A0A7X1J8R8"/>
<dbReference type="Pfam" id="PF00300">
    <property type="entry name" value="His_Phos_1"/>
    <property type="match status" value="1"/>
</dbReference>
<dbReference type="RefSeq" id="WP_186285583.1">
    <property type="nucleotide sequence ID" value="NZ_JACMSF010000040.1"/>
</dbReference>
<gene>
    <name evidence="1" type="ORF">H4N64_30030</name>
</gene>
<dbReference type="InterPro" id="IPR029033">
    <property type="entry name" value="His_PPase_superfam"/>
</dbReference>
<dbReference type="GO" id="GO:0016791">
    <property type="term" value="F:phosphatase activity"/>
    <property type="evidence" value="ECO:0007669"/>
    <property type="project" value="TreeGrafter"/>
</dbReference>
<dbReference type="PANTHER" id="PTHR48100:SF1">
    <property type="entry name" value="HISTIDINE PHOSPHATASE FAMILY PROTEIN-RELATED"/>
    <property type="match status" value="1"/>
</dbReference>
<sequence>MPVIHLVRHGQASFGLPEYDVLSELGRRQAAVVGAELARRGLRDPLVVCGTLHRQYDTAELLMKAAGLSGTPARDPHWNEYDHLRLLDRHGPPAPGAHADSRAAQHLLDQALQAWVSDPDDDGWTAVSQGAFASLGDLVASLGPGRDAVVVTSGGVLAALCGRLLGTSAAGTVGLDRVAVNAAVTTLVAGGSGISLPAFNDHSHFTGELRELLTYR</sequence>
<dbReference type="EMBL" id="JACMSF010000040">
    <property type="protein sequence ID" value="MBC2905734.1"/>
    <property type="molecule type" value="Genomic_DNA"/>
</dbReference>
<protein>
    <submittedName>
        <fullName evidence="1">Histidine phosphatase family protein</fullName>
    </submittedName>
</protein>
<name>A0A7X1J8R8_9ACTN</name>
<keyword evidence="2" id="KW-1185">Reference proteome</keyword>
<dbReference type="InterPro" id="IPR013078">
    <property type="entry name" value="His_Pase_superF_clade-1"/>
</dbReference>
<proteinExistence type="predicted"/>
<dbReference type="Gene3D" id="3.40.50.1240">
    <property type="entry name" value="Phosphoglycerate mutase-like"/>
    <property type="match status" value="1"/>
</dbReference>
<evidence type="ECO:0000313" key="2">
    <source>
        <dbReference type="Proteomes" id="UP000584670"/>
    </source>
</evidence>
<dbReference type="SMART" id="SM00855">
    <property type="entry name" value="PGAM"/>
    <property type="match status" value="1"/>
</dbReference>